<accession>A0A8X8BQL9</accession>
<dbReference type="InterPro" id="IPR000719">
    <property type="entry name" value="Prot_kinase_dom"/>
</dbReference>
<dbReference type="PANTHER" id="PTHR24055">
    <property type="entry name" value="MITOGEN-ACTIVATED PROTEIN KINASE"/>
    <property type="match status" value="1"/>
</dbReference>
<proteinExistence type="predicted"/>
<dbReference type="InterPro" id="IPR050117">
    <property type="entry name" value="MAPK"/>
</dbReference>
<evidence type="ECO:0000259" key="5">
    <source>
        <dbReference type="PROSITE" id="PS50011"/>
    </source>
</evidence>
<feature type="non-terminal residue" evidence="6">
    <location>
        <position position="182"/>
    </location>
</feature>
<dbReference type="SUPFAM" id="SSF56112">
    <property type="entry name" value="Protein kinase-like (PK-like)"/>
    <property type="match status" value="1"/>
</dbReference>
<evidence type="ECO:0000313" key="6">
    <source>
        <dbReference type="EMBL" id="KAG2464351.1"/>
    </source>
</evidence>
<keyword evidence="6" id="KW-0808">Transferase</keyword>
<dbReference type="Gene3D" id="3.30.200.20">
    <property type="entry name" value="Phosphorylase Kinase, domain 1"/>
    <property type="match status" value="1"/>
</dbReference>
<dbReference type="GO" id="GO:0004672">
    <property type="term" value="F:protein kinase activity"/>
    <property type="evidence" value="ECO:0007669"/>
    <property type="project" value="InterPro"/>
</dbReference>
<evidence type="ECO:0000256" key="2">
    <source>
        <dbReference type="ARBA" id="ARBA00022840"/>
    </source>
</evidence>
<dbReference type="FunFam" id="3.30.200.20:FF:000961">
    <property type="entry name" value="Mitogen-activated protein kinase"/>
    <property type="match status" value="1"/>
</dbReference>
<evidence type="ECO:0000256" key="4">
    <source>
        <dbReference type="SAM" id="MobiDB-lite"/>
    </source>
</evidence>
<feature type="non-terminal residue" evidence="6">
    <location>
        <position position="1"/>
    </location>
</feature>
<dbReference type="InterPro" id="IPR017441">
    <property type="entry name" value="Protein_kinase_ATP_BS"/>
</dbReference>
<name>A0A8X8BQL9_POLSE</name>
<dbReference type="AlphaFoldDB" id="A0A8X8BQL9"/>
<gene>
    <name evidence="6" type="primary">Nlk_1</name>
    <name evidence="6" type="ORF">GTO96_0002172</name>
</gene>
<feature type="region of interest" description="Disordered" evidence="4">
    <location>
        <begin position="82"/>
        <end position="103"/>
    </location>
</feature>
<dbReference type="InterPro" id="IPR011009">
    <property type="entry name" value="Kinase-like_dom_sf"/>
</dbReference>
<dbReference type="EMBL" id="JAATIS010003638">
    <property type="protein sequence ID" value="KAG2464351.1"/>
    <property type="molecule type" value="Genomic_DNA"/>
</dbReference>
<evidence type="ECO:0000313" key="7">
    <source>
        <dbReference type="Proteomes" id="UP000886611"/>
    </source>
</evidence>
<dbReference type="PROSITE" id="PS00107">
    <property type="entry name" value="PROTEIN_KINASE_ATP"/>
    <property type="match status" value="1"/>
</dbReference>
<comment type="caution">
    <text evidence="6">The sequence shown here is derived from an EMBL/GenBank/DDBJ whole genome shotgun (WGS) entry which is preliminary data.</text>
</comment>
<dbReference type="PROSITE" id="PS50011">
    <property type="entry name" value="PROTEIN_KINASE_DOM"/>
    <property type="match status" value="1"/>
</dbReference>
<keyword evidence="6" id="KW-0418">Kinase</keyword>
<sequence length="182" mass="18514">MAFQGQGHPSVCGSLFAGPDLGPKFFCLPTNSSSAAAAGTSAGLGAAPVSSVPAVDAGAPRNPAALAGGGPGGGAATVVASAAPQQPQHIHPGSEAPNAADLEPDRPIGYGAFGVVWSVTDPRDGKRVALKKMPNVFQNLVSCKRVFRELKMLCFFKHDNVSGLPNPPPLIQHVTLLCDGLR</sequence>
<keyword evidence="7" id="KW-1185">Reference proteome</keyword>
<dbReference type="Proteomes" id="UP000886611">
    <property type="component" value="Unassembled WGS sequence"/>
</dbReference>
<organism evidence="6 7">
    <name type="scientific">Polypterus senegalus</name>
    <name type="common">Senegal bichir</name>
    <dbReference type="NCBI Taxonomy" id="55291"/>
    <lineage>
        <taxon>Eukaryota</taxon>
        <taxon>Metazoa</taxon>
        <taxon>Chordata</taxon>
        <taxon>Craniata</taxon>
        <taxon>Vertebrata</taxon>
        <taxon>Euteleostomi</taxon>
        <taxon>Actinopterygii</taxon>
        <taxon>Polypteriformes</taxon>
        <taxon>Polypteridae</taxon>
        <taxon>Polypterus</taxon>
    </lineage>
</organism>
<reference evidence="6 7" key="1">
    <citation type="journal article" date="2021" name="Cell">
        <title>Tracing the genetic footprints of vertebrate landing in non-teleost ray-finned fishes.</title>
        <authorList>
            <person name="Bi X."/>
            <person name="Wang K."/>
            <person name="Yang L."/>
            <person name="Pan H."/>
            <person name="Jiang H."/>
            <person name="Wei Q."/>
            <person name="Fang M."/>
            <person name="Yu H."/>
            <person name="Zhu C."/>
            <person name="Cai Y."/>
            <person name="He Y."/>
            <person name="Gan X."/>
            <person name="Zeng H."/>
            <person name="Yu D."/>
            <person name="Zhu Y."/>
            <person name="Jiang H."/>
            <person name="Qiu Q."/>
            <person name="Yang H."/>
            <person name="Zhang Y.E."/>
            <person name="Wang W."/>
            <person name="Zhu M."/>
            <person name="He S."/>
            <person name="Zhang G."/>
        </authorList>
    </citation>
    <scope>NUCLEOTIDE SEQUENCE [LARGE SCALE GENOMIC DNA]</scope>
    <source>
        <strain evidence="6">Bchr_013</strain>
    </source>
</reference>
<keyword evidence="1 3" id="KW-0547">Nucleotide-binding</keyword>
<evidence type="ECO:0000256" key="1">
    <source>
        <dbReference type="ARBA" id="ARBA00022741"/>
    </source>
</evidence>
<evidence type="ECO:0000256" key="3">
    <source>
        <dbReference type="PROSITE-ProRule" id="PRU10141"/>
    </source>
</evidence>
<protein>
    <submittedName>
        <fullName evidence="6">NLK kinase</fullName>
    </submittedName>
</protein>
<feature type="domain" description="Protein kinase" evidence="5">
    <location>
        <begin position="102"/>
        <end position="182"/>
    </location>
</feature>
<keyword evidence="2 3" id="KW-0067">ATP-binding</keyword>
<dbReference type="GO" id="GO:0005524">
    <property type="term" value="F:ATP binding"/>
    <property type="evidence" value="ECO:0007669"/>
    <property type="project" value="UniProtKB-UniRule"/>
</dbReference>
<feature type="binding site" evidence="3">
    <location>
        <position position="131"/>
    </location>
    <ligand>
        <name>ATP</name>
        <dbReference type="ChEBI" id="CHEBI:30616"/>
    </ligand>
</feature>